<dbReference type="InterPro" id="IPR011006">
    <property type="entry name" value="CheY-like_superfamily"/>
</dbReference>
<evidence type="ECO:0000256" key="3">
    <source>
        <dbReference type="ARBA" id="ARBA00034247"/>
    </source>
</evidence>
<dbReference type="GO" id="GO:0043709">
    <property type="term" value="P:cell adhesion involved in single-species biofilm formation"/>
    <property type="evidence" value="ECO:0007669"/>
    <property type="project" value="TreeGrafter"/>
</dbReference>
<dbReference type="PROSITE" id="PS50887">
    <property type="entry name" value="GGDEF"/>
    <property type="match status" value="1"/>
</dbReference>
<dbReference type="Pfam" id="PF00072">
    <property type="entry name" value="Response_reg"/>
    <property type="match status" value="1"/>
</dbReference>
<organism evidence="8 9">
    <name type="scientific">Marinimicrobium koreense</name>
    <dbReference type="NCBI Taxonomy" id="306545"/>
    <lineage>
        <taxon>Bacteria</taxon>
        <taxon>Pseudomonadati</taxon>
        <taxon>Pseudomonadota</taxon>
        <taxon>Gammaproteobacteria</taxon>
        <taxon>Cellvibrionales</taxon>
        <taxon>Cellvibrionaceae</taxon>
        <taxon>Marinimicrobium</taxon>
    </lineage>
</organism>
<feature type="domain" description="Response regulatory" evidence="6">
    <location>
        <begin position="2"/>
        <end position="118"/>
    </location>
</feature>
<comment type="catalytic activity">
    <reaction evidence="3">
        <text>2 GTP = 3',3'-c-di-GMP + 2 diphosphate</text>
        <dbReference type="Rhea" id="RHEA:24898"/>
        <dbReference type="ChEBI" id="CHEBI:33019"/>
        <dbReference type="ChEBI" id="CHEBI:37565"/>
        <dbReference type="ChEBI" id="CHEBI:58805"/>
        <dbReference type="EC" id="2.7.7.65"/>
    </reaction>
</comment>
<dbReference type="InterPro" id="IPR043128">
    <property type="entry name" value="Rev_trsase/Diguanyl_cyclase"/>
</dbReference>
<dbReference type="GO" id="GO:0005886">
    <property type="term" value="C:plasma membrane"/>
    <property type="evidence" value="ECO:0007669"/>
    <property type="project" value="TreeGrafter"/>
</dbReference>
<dbReference type="RefSeq" id="WP_123636786.1">
    <property type="nucleotide sequence ID" value="NZ_RJUK01000001.1"/>
</dbReference>
<dbReference type="InterPro" id="IPR050469">
    <property type="entry name" value="Diguanylate_Cyclase"/>
</dbReference>
<dbReference type="FunFam" id="3.30.70.270:FF:000001">
    <property type="entry name" value="Diguanylate cyclase domain protein"/>
    <property type="match status" value="1"/>
</dbReference>
<protein>
    <recommendedName>
        <fullName evidence="2">diguanylate cyclase</fullName>
        <ecNumber evidence="2">2.7.7.65</ecNumber>
    </recommendedName>
</protein>
<dbReference type="InterPro" id="IPR001789">
    <property type="entry name" value="Sig_transdc_resp-reg_receiver"/>
</dbReference>
<dbReference type="PROSITE" id="PS50110">
    <property type="entry name" value="RESPONSE_REGULATORY"/>
    <property type="match status" value="2"/>
</dbReference>
<dbReference type="OrthoDB" id="9812260at2"/>
<evidence type="ECO:0000256" key="2">
    <source>
        <dbReference type="ARBA" id="ARBA00012528"/>
    </source>
</evidence>
<keyword evidence="9" id="KW-1185">Reference proteome</keyword>
<dbReference type="SUPFAM" id="SSF52172">
    <property type="entry name" value="CheY-like"/>
    <property type="match status" value="2"/>
</dbReference>
<dbReference type="Gene3D" id="3.40.50.2300">
    <property type="match status" value="2"/>
</dbReference>
<comment type="cofactor">
    <cofactor evidence="1">
        <name>Mg(2+)</name>
        <dbReference type="ChEBI" id="CHEBI:18420"/>
    </cofactor>
</comment>
<evidence type="ECO:0000256" key="5">
    <source>
        <dbReference type="SAM" id="Coils"/>
    </source>
</evidence>
<dbReference type="SMART" id="SM00267">
    <property type="entry name" value="GGDEF"/>
    <property type="match status" value="1"/>
</dbReference>
<dbReference type="EC" id="2.7.7.65" evidence="2"/>
<dbReference type="InterPro" id="IPR029787">
    <property type="entry name" value="Nucleotide_cyclase"/>
</dbReference>
<keyword evidence="4" id="KW-0597">Phosphoprotein</keyword>
<feature type="domain" description="Response regulatory" evidence="6">
    <location>
        <begin position="310"/>
        <end position="426"/>
    </location>
</feature>
<feature type="modified residue" description="4-aspartylphosphate" evidence="4">
    <location>
        <position position="358"/>
    </location>
</feature>
<comment type="caution">
    <text evidence="8">The sequence shown here is derived from an EMBL/GenBank/DDBJ whole genome shotgun (WGS) entry which is preliminary data.</text>
</comment>
<dbReference type="Proteomes" id="UP000273643">
    <property type="component" value="Unassembled WGS sequence"/>
</dbReference>
<proteinExistence type="predicted"/>
<feature type="coiled-coil region" evidence="5">
    <location>
        <begin position="113"/>
        <end position="140"/>
    </location>
</feature>
<keyword evidence="5" id="KW-0175">Coiled coil</keyword>
<evidence type="ECO:0000259" key="7">
    <source>
        <dbReference type="PROSITE" id="PS50887"/>
    </source>
</evidence>
<dbReference type="AlphaFoldDB" id="A0A3N1NKX6"/>
<dbReference type="EMBL" id="RJUK01000001">
    <property type="protein sequence ID" value="ROQ19422.1"/>
    <property type="molecule type" value="Genomic_DNA"/>
</dbReference>
<feature type="modified residue" description="4-aspartylphosphate" evidence="4">
    <location>
        <position position="51"/>
    </location>
</feature>
<accession>A0A3N1NKX6</accession>
<dbReference type="PANTHER" id="PTHR45138">
    <property type="entry name" value="REGULATORY COMPONENTS OF SENSORY TRANSDUCTION SYSTEM"/>
    <property type="match status" value="1"/>
</dbReference>
<dbReference type="Pfam" id="PF00990">
    <property type="entry name" value="GGDEF"/>
    <property type="match status" value="1"/>
</dbReference>
<gene>
    <name evidence="8" type="ORF">EDC38_0004</name>
</gene>
<reference evidence="8 9" key="1">
    <citation type="submission" date="2018-11" db="EMBL/GenBank/DDBJ databases">
        <title>Genomic Encyclopedia of Type Strains, Phase IV (KMG-IV): sequencing the most valuable type-strain genomes for metagenomic binning, comparative biology and taxonomic classification.</title>
        <authorList>
            <person name="Goeker M."/>
        </authorList>
    </citation>
    <scope>NUCLEOTIDE SEQUENCE [LARGE SCALE GENOMIC DNA]</scope>
    <source>
        <strain evidence="8 9">DSM 16974</strain>
    </source>
</reference>
<sequence>MKILLVEDSATLRHAMSQYISEAGHTPLIARSGEEALQLLEDTPVDLIIMDVEMPGLNGFETTRLIREWLGGHWVPIIFVTGKNEDESYREGIEAGGDDYLIKPVSPVIIKAKIRAMARIAEMRDQLNQLNAELEALSQLDSLTQILNRRTFNDQANQHWRLAVRHQTPTSVLMIDVDHFKPYNDHYGHPAGDRCLKQITQAIKGCLQRPSDLLGRYGGEEFIALLPETDLAGARHIGQCINRAVRELSLEHRHSPVGDCVTVSIGGATCHHSMGHTLEEVIKCADRALYRVKHKGRDSALIEEVATHKTVLIVAQGGDQTREISEPLQQHCNILTTDTAEECLEIASDVLPDVIISDGESAFAEDHSLFRLLARSSKSASTPILVVSDDPERPNLLSDLEGQSPVGWLKRPFSAAELRTKVQMLLD</sequence>
<dbReference type="Gene3D" id="3.30.70.270">
    <property type="match status" value="1"/>
</dbReference>
<evidence type="ECO:0000256" key="1">
    <source>
        <dbReference type="ARBA" id="ARBA00001946"/>
    </source>
</evidence>
<dbReference type="SMART" id="SM00448">
    <property type="entry name" value="REC"/>
    <property type="match status" value="1"/>
</dbReference>
<evidence type="ECO:0000256" key="4">
    <source>
        <dbReference type="PROSITE-ProRule" id="PRU00169"/>
    </source>
</evidence>
<evidence type="ECO:0000313" key="8">
    <source>
        <dbReference type="EMBL" id="ROQ19422.1"/>
    </source>
</evidence>
<feature type="domain" description="GGDEF" evidence="7">
    <location>
        <begin position="168"/>
        <end position="305"/>
    </location>
</feature>
<name>A0A3N1NKX6_9GAMM</name>
<dbReference type="InterPro" id="IPR000160">
    <property type="entry name" value="GGDEF_dom"/>
</dbReference>
<evidence type="ECO:0000313" key="9">
    <source>
        <dbReference type="Proteomes" id="UP000273643"/>
    </source>
</evidence>
<evidence type="ECO:0000259" key="6">
    <source>
        <dbReference type="PROSITE" id="PS50110"/>
    </source>
</evidence>
<dbReference type="CDD" id="cd17574">
    <property type="entry name" value="REC_OmpR"/>
    <property type="match status" value="1"/>
</dbReference>
<dbReference type="NCBIfam" id="TIGR00254">
    <property type="entry name" value="GGDEF"/>
    <property type="match status" value="1"/>
</dbReference>
<dbReference type="GO" id="GO:1902201">
    <property type="term" value="P:negative regulation of bacterial-type flagellum-dependent cell motility"/>
    <property type="evidence" value="ECO:0007669"/>
    <property type="project" value="TreeGrafter"/>
</dbReference>
<dbReference type="GO" id="GO:0052621">
    <property type="term" value="F:diguanylate cyclase activity"/>
    <property type="evidence" value="ECO:0007669"/>
    <property type="project" value="UniProtKB-EC"/>
</dbReference>
<dbReference type="SUPFAM" id="SSF55073">
    <property type="entry name" value="Nucleotide cyclase"/>
    <property type="match status" value="1"/>
</dbReference>
<dbReference type="PANTHER" id="PTHR45138:SF9">
    <property type="entry name" value="DIGUANYLATE CYCLASE DGCM-RELATED"/>
    <property type="match status" value="1"/>
</dbReference>
<dbReference type="CDD" id="cd01949">
    <property type="entry name" value="GGDEF"/>
    <property type="match status" value="1"/>
</dbReference>
<dbReference type="GO" id="GO:0000160">
    <property type="term" value="P:phosphorelay signal transduction system"/>
    <property type="evidence" value="ECO:0007669"/>
    <property type="project" value="InterPro"/>
</dbReference>